<name>A0AAP0PLZ3_9MAGN</name>
<proteinExistence type="predicted"/>
<comment type="caution">
    <text evidence="1">The sequence shown here is derived from an EMBL/GenBank/DDBJ whole genome shotgun (WGS) entry which is preliminary data.</text>
</comment>
<keyword evidence="2" id="KW-1185">Reference proteome</keyword>
<gene>
    <name evidence="1" type="ORF">Scep_007624</name>
</gene>
<evidence type="ECO:0000313" key="2">
    <source>
        <dbReference type="Proteomes" id="UP001419268"/>
    </source>
</evidence>
<protein>
    <submittedName>
        <fullName evidence="1">Uncharacterized protein</fullName>
    </submittedName>
</protein>
<dbReference type="AlphaFoldDB" id="A0AAP0PLZ3"/>
<dbReference type="Proteomes" id="UP001419268">
    <property type="component" value="Unassembled WGS sequence"/>
</dbReference>
<dbReference type="EMBL" id="JBBNAG010000003">
    <property type="protein sequence ID" value="KAK9148867.1"/>
    <property type="molecule type" value="Genomic_DNA"/>
</dbReference>
<reference evidence="1 2" key="1">
    <citation type="submission" date="2024-01" db="EMBL/GenBank/DDBJ databases">
        <title>Genome assemblies of Stephania.</title>
        <authorList>
            <person name="Yang L."/>
        </authorList>
    </citation>
    <scope>NUCLEOTIDE SEQUENCE [LARGE SCALE GENOMIC DNA]</scope>
    <source>
        <strain evidence="1">JXDWG</strain>
        <tissue evidence="1">Leaf</tissue>
    </source>
</reference>
<organism evidence="1 2">
    <name type="scientific">Stephania cephalantha</name>
    <dbReference type="NCBI Taxonomy" id="152367"/>
    <lineage>
        <taxon>Eukaryota</taxon>
        <taxon>Viridiplantae</taxon>
        <taxon>Streptophyta</taxon>
        <taxon>Embryophyta</taxon>
        <taxon>Tracheophyta</taxon>
        <taxon>Spermatophyta</taxon>
        <taxon>Magnoliopsida</taxon>
        <taxon>Ranunculales</taxon>
        <taxon>Menispermaceae</taxon>
        <taxon>Menispermoideae</taxon>
        <taxon>Cissampelideae</taxon>
        <taxon>Stephania</taxon>
    </lineage>
</organism>
<evidence type="ECO:0000313" key="1">
    <source>
        <dbReference type="EMBL" id="KAK9148867.1"/>
    </source>
</evidence>
<accession>A0AAP0PLZ3</accession>
<sequence length="187" mass="20493">MWVLGVLCSSSCFAWFPEVIHERDWYYPSFLGPHTVRSRVKVKVNLKPARLELPPLPARGAHQAPSAASGRSFVALKAEEVKMVKEVLLLKSSSSPSSSSTTTTTTACGLGGSEVLYLVLLEIASIEKKKAVRGDRGWKFLQDNDPNLELEILQFLEETESLPNIVVADVLVVVVDGMDVPHMPFGS</sequence>